<accession>A0A2K2U890</accession>
<dbReference type="AlphaFoldDB" id="A0A2K2U890"/>
<reference evidence="1 2" key="1">
    <citation type="journal article" date="2018" name="Int. J. Syst. Evol. Microbiol.">
        <title>Rubneribacter badeniensis gen. nov., sp. nov. and Enteroscipio rubneri gen. nov., sp. nov., new members of the Eggerthellaceae isolated from human faeces.</title>
        <authorList>
            <person name="Danylec N."/>
            <person name="Gobl A."/>
            <person name="Stoll D.A."/>
            <person name="Hetzer B."/>
            <person name="Kulling S.E."/>
            <person name="Huch M."/>
        </authorList>
    </citation>
    <scope>NUCLEOTIDE SEQUENCE [LARGE SCALE GENOMIC DNA]</scope>
    <source>
        <strain evidence="1 2">ResAG-85</strain>
    </source>
</reference>
<evidence type="ECO:0000313" key="1">
    <source>
        <dbReference type="EMBL" id="PNV66546.1"/>
    </source>
</evidence>
<keyword evidence="2" id="KW-1185">Reference proteome</keyword>
<protein>
    <submittedName>
        <fullName evidence="1">Uncharacterized protein</fullName>
    </submittedName>
</protein>
<dbReference type="EMBL" id="PPEL01000002">
    <property type="protein sequence ID" value="PNV66546.1"/>
    <property type="molecule type" value="Genomic_DNA"/>
</dbReference>
<evidence type="ECO:0000313" key="2">
    <source>
        <dbReference type="Proteomes" id="UP000236488"/>
    </source>
</evidence>
<comment type="caution">
    <text evidence="1">The sequence shown here is derived from an EMBL/GenBank/DDBJ whole genome shotgun (WGS) entry which is preliminary data.</text>
</comment>
<proteinExistence type="predicted"/>
<dbReference type="Proteomes" id="UP000236488">
    <property type="component" value="Unassembled WGS sequence"/>
</dbReference>
<name>A0A2K2U890_9ACTN</name>
<organism evidence="1 2">
    <name type="scientific">Rubneribacter badeniensis</name>
    <dbReference type="NCBI Taxonomy" id="2070688"/>
    <lineage>
        <taxon>Bacteria</taxon>
        <taxon>Bacillati</taxon>
        <taxon>Actinomycetota</taxon>
        <taxon>Coriobacteriia</taxon>
        <taxon>Eggerthellales</taxon>
        <taxon>Eggerthellaceae</taxon>
        <taxon>Rubneribacter</taxon>
    </lineage>
</organism>
<gene>
    <name evidence="1" type="ORF">C2L80_00770</name>
</gene>
<sequence>MSDAQKYSITRTRATWKPRVDARDLPFFTDEDGNVLVGVSGDQQASYTGSGRTLVGMPPYLSLLEDPAPSGLARPRLLTRDQLPEGVSVDYRIDGGFNNNCVLASWSVPKESRYEVAWMCLKTFTGMQLKYVMPKKHPPLVFALGDEDAFAYCDKKPCDECAFRCKNGFVLYAGVRGLGIVAVPLDRISSLNLKK</sequence>